<name>A0AAW1ICR6_POPJA</name>
<reference evidence="2 3" key="1">
    <citation type="journal article" date="2024" name="BMC Genomics">
        <title>De novo assembly and annotation of Popillia japonica's genome with initial clues to its potential as an invasive pest.</title>
        <authorList>
            <person name="Cucini C."/>
            <person name="Boschi S."/>
            <person name="Funari R."/>
            <person name="Cardaioli E."/>
            <person name="Iannotti N."/>
            <person name="Marturano G."/>
            <person name="Paoli F."/>
            <person name="Bruttini M."/>
            <person name="Carapelli A."/>
            <person name="Frati F."/>
            <person name="Nardi F."/>
        </authorList>
    </citation>
    <scope>NUCLEOTIDE SEQUENCE [LARGE SCALE GENOMIC DNA]</scope>
    <source>
        <strain evidence="2">DMR45628</strain>
    </source>
</reference>
<dbReference type="Pfam" id="PF13843">
    <property type="entry name" value="DDE_Tnp_1_7"/>
    <property type="match status" value="1"/>
</dbReference>
<keyword evidence="3" id="KW-1185">Reference proteome</keyword>
<dbReference type="PANTHER" id="PTHR47055">
    <property type="entry name" value="DDE_TNP_1_7 DOMAIN-CONTAINING PROTEIN"/>
    <property type="match status" value="1"/>
</dbReference>
<sequence>MFVVCLCLLPYDLHFPLQEAIDKAFGKAFVEAIYMEPSESSVLTDEDSADEENIASVDNLFGRQLTSDAEVVLAHNNQITGSNYITQPKEQLSYNECIGKYYGKHGCKQFIRGKPIRFGYKMWCLNTEPGYFVNFDMYQGLNPKRNENYEELYGKPAAPSVVILDELLQHAVAYGSTGTIRDNRVPKSCPLAEKKTMKKENRGAYQSIPRPWGTDIMDENIARYRISIRGKKLFWCLFTWLLDVSSQLYRNAGNNISQIEFRRFIAQV</sequence>
<dbReference type="Proteomes" id="UP001458880">
    <property type="component" value="Unassembled WGS sequence"/>
</dbReference>
<dbReference type="GO" id="GO:0043565">
    <property type="term" value="F:sequence-specific DNA binding"/>
    <property type="evidence" value="ECO:0007669"/>
    <property type="project" value="TreeGrafter"/>
</dbReference>
<proteinExistence type="predicted"/>
<dbReference type="InterPro" id="IPR052638">
    <property type="entry name" value="PiggyBac_TE-derived"/>
</dbReference>
<evidence type="ECO:0000259" key="1">
    <source>
        <dbReference type="Pfam" id="PF13843"/>
    </source>
</evidence>
<evidence type="ECO:0000313" key="2">
    <source>
        <dbReference type="EMBL" id="KAK9687015.1"/>
    </source>
</evidence>
<dbReference type="AlphaFoldDB" id="A0AAW1ICR6"/>
<organism evidence="2 3">
    <name type="scientific">Popillia japonica</name>
    <name type="common">Japanese beetle</name>
    <dbReference type="NCBI Taxonomy" id="7064"/>
    <lineage>
        <taxon>Eukaryota</taxon>
        <taxon>Metazoa</taxon>
        <taxon>Ecdysozoa</taxon>
        <taxon>Arthropoda</taxon>
        <taxon>Hexapoda</taxon>
        <taxon>Insecta</taxon>
        <taxon>Pterygota</taxon>
        <taxon>Neoptera</taxon>
        <taxon>Endopterygota</taxon>
        <taxon>Coleoptera</taxon>
        <taxon>Polyphaga</taxon>
        <taxon>Scarabaeiformia</taxon>
        <taxon>Scarabaeidae</taxon>
        <taxon>Rutelinae</taxon>
        <taxon>Popillia</taxon>
    </lineage>
</organism>
<comment type="caution">
    <text evidence="2">The sequence shown here is derived from an EMBL/GenBank/DDBJ whole genome shotgun (WGS) entry which is preliminary data.</text>
</comment>
<feature type="domain" description="PiggyBac transposable element-derived protein" evidence="1">
    <location>
        <begin position="85"/>
        <end position="146"/>
    </location>
</feature>
<dbReference type="PANTHER" id="PTHR47055:SF3">
    <property type="entry name" value="PHORBOL-ESTER_DAG-TYPE DOMAIN-CONTAINING PROTEIN"/>
    <property type="match status" value="1"/>
</dbReference>
<dbReference type="InterPro" id="IPR029526">
    <property type="entry name" value="PGBD"/>
</dbReference>
<protein>
    <submittedName>
        <fullName evidence="2">Transposase IS4</fullName>
    </submittedName>
</protein>
<accession>A0AAW1ICR6</accession>
<dbReference type="EMBL" id="JASPKY010000667">
    <property type="protein sequence ID" value="KAK9687015.1"/>
    <property type="molecule type" value="Genomic_DNA"/>
</dbReference>
<evidence type="ECO:0000313" key="3">
    <source>
        <dbReference type="Proteomes" id="UP001458880"/>
    </source>
</evidence>
<gene>
    <name evidence="2" type="ORF">QE152_g36767</name>
</gene>